<comment type="caution">
    <text evidence="2">The sequence shown here is derived from an EMBL/GenBank/DDBJ whole genome shotgun (WGS) entry which is preliminary data.</text>
</comment>
<dbReference type="NCBIfam" id="NF038048">
    <property type="entry name" value="DIP1984_fam"/>
    <property type="match status" value="1"/>
</dbReference>
<evidence type="ECO:0000313" key="2">
    <source>
        <dbReference type="EMBL" id="MEY8245070.1"/>
    </source>
</evidence>
<accession>A0ABV4CUL6</accession>
<dbReference type="EMBL" id="JBCLPP010000012">
    <property type="protein sequence ID" value="MEY8245070.1"/>
    <property type="molecule type" value="Genomic_DNA"/>
</dbReference>
<dbReference type="Pfam" id="PF20935">
    <property type="entry name" value="DUF6847"/>
    <property type="match status" value="1"/>
</dbReference>
<keyword evidence="1" id="KW-0175">Coiled coil</keyword>
<dbReference type="InterPro" id="IPR047741">
    <property type="entry name" value="DIP1984-like"/>
</dbReference>
<dbReference type="Proteomes" id="UP001565200">
    <property type="component" value="Unassembled WGS sequence"/>
</dbReference>
<feature type="coiled-coil region" evidence="1">
    <location>
        <begin position="3"/>
        <end position="30"/>
    </location>
</feature>
<proteinExistence type="predicted"/>
<gene>
    <name evidence="2" type="ORF">AAK873_05485</name>
</gene>
<evidence type="ECO:0000313" key="3">
    <source>
        <dbReference type="Proteomes" id="UP001565200"/>
    </source>
</evidence>
<keyword evidence="3" id="KW-1185">Reference proteome</keyword>
<evidence type="ECO:0000256" key="1">
    <source>
        <dbReference type="SAM" id="Coils"/>
    </source>
</evidence>
<dbReference type="Gene3D" id="6.10.320.10">
    <property type="match status" value="1"/>
</dbReference>
<dbReference type="RefSeq" id="WP_121698521.1">
    <property type="nucleotide sequence ID" value="NZ_JBCLPP010000012.1"/>
</dbReference>
<organism evidence="2 3">
    <name type="scientific">Heminiphilus faecis</name>
    <dbReference type="NCBI Taxonomy" id="2601703"/>
    <lineage>
        <taxon>Bacteria</taxon>
        <taxon>Pseudomonadati</taxon>
        <taxon>Bacteroidota</taxon>
        <taxon>Bacteroidia</taxon>
        <taxon>Bacteroidales</taxon>
        <taxon>Muribaculaceae</taxon>
        <taxon>Heminiphilus</taxon>
    </lineage>
</organism>
<dbReference type="CDD" id="cd12208">
    <property type="entry name" value="DIP1984-like"/>
    <property type="match status" value="1"/>
</dbReference>
<protein>
    <submittedName>
        <fullName evidence="2">DIP1984 family protein</fullName>
    </submittedName>
</protein>
<name>A0ABV4CUL6_9BACT</name>
<sequence length="151" mass="17093">MKLAEALSLRADLQKRLAQLKGRMKESAKVQEGDTPPEDIAVLEKEFDSLLGQLETLIYRINVTNLATADDEGATLTALIARRDVLAMRVSSMREVLDFVSEPDNRYGRNEIKTVRLVDVAEARRKLDGHSRSLRELDMKIQGLNWTVELK</sequence>
<reference evidence="2 3" key="1">
    <citation type="submission" date="2024-03" db="EMBL/GenBank/DDBJ databases">
        <title>Mouse gut bacterial collection (mGBC) of GemPharmatech.</title>
        <authorList>
            <person name="He Y."/>
            <person name="Dong L."/>
            <person name="Wu D."/>
            <person name="Gao X."/>
            <person name="Lin Z."/>
        </authorList>
    </citation>
    <scope>NUCLEOTIDE SEQUENCE [LARGE SCALE GENOMIC DNA]</scope>
    <source>
        <strain evidence="2 3">54-13</strain>
    </source>
</reference>